<dbReference type="PROSITE" id="PS50088">
    <property type="entry name" value="ANK_REPEAT"/>
    <property type="match status" value="4"/>
</dbReference>
<accession>A0A0U5H5L5</accession>
<feature type="compositionally biased region" description="Polar residues" evidence="3">
    <location>
        <begin position="24"/>
        <end position="47"/>
    </location>
</feature>
<evidence type="ECO:0000259" key="4">
    <source>
        <dbReference type="Pfam" id="PF17100"/>
    </source>
</evidence>
<reference evidence="8" key="1">
    <citation type="journal article" date="2016" name="Genome Announc.">
        <title>Draft genome sequences of fungus Aspergillus calidoustus.</title>
        <authorList>
            <person name="Horn F."/>
            <person name="Linde J."/>
            <person name="Mattern D.J."/>
            <person name="Walther G."/>
            <person name="Guthke R."/>
            <person name="Scherlach K."/>
            <person name="Martin K."/>
            <person name="Brakhage A.A."/>
            <person name="Petzke L."/>
            <person name="Valiante V."/>
        </authorList>
    </citation>
    <scope>NUCLEOTIDE SEQUENCE [LARGE SCALE GENOMIC DNA]</scope>
    <source>
        <strain evidence="8">SF006504</strain>
    </source>
</reference>
<keyword evidence="1" id="KW-0677">Repeat</keyword>
<keyword evidence="2" id="KW-0040">ANK repeat</keyword>
<feature type="region of interest" description="Disordered" evidence="3">
    <location>
        <begin position="1"/>
        <end position="86"/>
    </location>
</feature>
<feature type="domain" description="Nephrocystin 3-like N-terminal" evidence="6">
    <location>
        <begin position="384"/>
        <end position="545"/>
    </location>
</feature>
<feature type="repeat" description="ANK" evidence="2">
    <location>
        <begin position="1150"/>
        <end position="1182"/>
    </location>
</feature>
<proteinExistence type="predicted"/>
<sequence>MAERRRDRFFHKLGIGSPKRGESRPQNTSISKLSLNEDIASNRNVETPGQRRTADNDILQDRDGDDAPTPSTAKPPPEHHGNSDCTVAHHEDVDATLKQEATAPRSAGGKDEANDRKETLWTQAFNKVRDATPELVEHYLKLLAGSGEQQDSATGSEPALQVSEVVEKQKAIMEKRQWKLVFWHHEIVVREKVDRIVQGFRLFEGIGSAIASLDPVHAGIPWAGVCALLQLVTNDSDQHGRLLDGLVFITDLVNFYIEAESFYLSQEVQRKPFVDLYALILKFQMLAAGYFAQNTAKRVARNVLLLDSWPEKLTGIEQKDIECRKRIDLTMSKQIIKKLDAQSSRLNEDAAHAQTILQWISSVSVKDQHVFVRESKLGRAYWSTGRWLVGSQELNDWIHGPSGIFYLEGGVGVGKSCLVSAVIEEHFRATLGRLAFFYCSKSVGASFDAKTILRSILAQLSYSPSASAIASSIRKRYDERLNNVNGGGLSLRDCEDHILELTSQNRPTTIIIDALDECADNGTLLGSLKRIYSGSSNVHLFFSSRPMHLKVMDYLEEFSPTTITVIDQSKDEMLAFIEKEIRSPNRRLNSCINQLPELESKLRDALVQRAGAMFRWAELQLDLFLNAQRPIRHWRDFEAKLNRLVSDLSLPTLTQAYDEIYLSNAEPGTFAETCAIKALRCVLGAFQPLTIHQLAEAVAVEPDGASDASIDAAYIMDVCGNFVLVDESGSVVLAHLSVREYLEQRRSSDNEDFQIFASAETHRQLAESCLATILHTDFANLNASQDHKGWLHYAIPFWPAHCERIPDARKGGALRDLLMAMMEVDRLGAWAKSGHEMSYWWNSSTVNGDRLRDMPVKNPYPYVVCAWGLAEFANDMVKVMEPFDNSYKTPLEVASLHGQLAVVQWMLQSQREEAYIPREIATSALVAACTQGNISVANLLLDAGADPTSALLCRFAEDFDHVAQLLIDRGADVNAQPARLSLESGTALQTASMDGHIRIARALLTAGADLNISNSISGCALQGASARGHMEVVELLLAHGANVNLYGGLLHSPLLAAASTWRYDIVRLLLAQGADPNPGPDAPATPLEEVLQSGPISMEMVQLLVRAGANVNTHHYMFGSPLQTAIIQGEVEVARFLLDNGAHINPIAAEDESPLVTAAYFGNSNMVQLLLQKGADVDRYGTKACQEADSNGHEHIVELLVKHGAQISQQQDDCNSCTEVVE</sequence>
<dbReference type="PROSITE" id="PS50297">
    <property type="entry name" value="ANK_REP_REGION"/>
    <property type="match status" value="4"/>
</dbReference>
<feature type="repeat" description="ANK" evidence="2">
    <location>
        <begin position="983"/>
        <end position="1015"/>
    </location>
</feature>
<dbReference type="InterPro" id="IPR054471">
    <property type="entry name" value="GPIID_WHD"/>
</dbReference>
<dbReference type="InterPro" id="IPR002110">
    <property type="entry name" value="Ankyrin_rpt"/>
</dbReference>
<dbReference type="Pfam" id="PF12796">
    <property type="entry name" value="Ank_2"/>
    <property type="match status" value="2"/>
</dbReference>
<dbReference type="PANTHER" id="PTHR10039">
    <property type="entry name" value="AMELOGENIN"/>
    <property type="match status" value="1"/>
</dbReference>
<feature type="compositionally biased region" description="Basic and acidic residues" evidence="3">
    <location>
        <begin position="52"/>
        <end position="62"/>
    </location>
</feature>
<evidence type="ECO:0000256" key="1">
    <source>
        <dbReference type="ARBA" id="ARBA00022737"/>
    </source>
</evidence>
<evidence type="ECO:0000256" key="2">
    <source>
        <dbReference type="PROSITE-ProRule" id="PRU00023"/>
    </source>
</evidence>
<evidence type="ECO:0000259" key="6">
    <source>
        <dbReference type="Pfam" id="PF24883"/>
    </source>
</evidence>
<dbReference type="InterPro" id="IPR056884">
    <property type="entry name" value="NPHP3-like_N"/>
</dbReference>
<feature type="domain" description="GPI inositol-deacylase winged helix" evidence="5">
    <location>
        <begin position="675"/>
        <end position="749"/>
    </location>
</feature>
<dbReference type="SUPFAM" id="SSF48403">
    <property type="entry name" value="Ankyrin repeat"/>
    <property type="match status" value="1"/>
</dbReference>
<keyword evidence="8" id="KW-1185">Reference proteome</keyword>
<organism evidence="7 8">
    <name type="scientific">Aspergillus calidoustus</name>
    <dbReference type="NCBI Taxonomy" id="454130"/>
    <lineage>
        <taxon>Eukaryota</taxon>
        <taxon>Fungi</taxon>
        <taxon>Dikarya</taxon>
        <taxon>Ascomycota</taxon>
        <taxon>Pezizomycotina</taxon>
        <taxon>Eurotiomycetes</taxon>
        <taxon>Eurotiomycetidae</taxon>
        <taxon>Eurotiales</taxon>
        <taxon>Aspergillaceae</taxon>
        <taxon>Aspergillus</taxon>
        <taxon>Aspergillus subgen. Nidulantes</taxon>
    </lineage>
</organism>
<dbReference type="OMA" id="ANIWASA"/>
<dbReference type="Proteomes" id="UP000054771">
    <property type="component" value="Unassembled WGS sequence"/>
</dbReference>
<dbReference type="SMART" id="SM00248">
    <property type="entry name" value="ANK"/>
    <property type="match status" value="9"/>
</dbReference>
<feature type="domain" description="NWD NACHT-NTPase N-terminal" evidence="4">
    <location>
        <begin position="118"/>
        <end position="320"/>
    </location>
</feature>
<feature type="compositionally biased region" description="Basic and acidic residues" evidence="3">
    <location>
        <begin position="76"/>
        <end position="86"/>
    </location>
</feature>
<evidence type="ECO:0000313" key="7">
    <source>
        <dbReference type="EMBL" id="CEL09236.1"/>
    </source>
</evidence>
<dbReference type="InterPro" id="IPR036770">
    <property type="entry name" value="Ankyrin_rpt-contain_sf"/>
</dbReference>
<feature type="repeat" description="ANK" evidence="2">
    <location>
        <begin position="1120"/>
        <end position="1149"/>
    </location>
</feature>
<feature type="repeat" description="ANK" evidence="2">
    <location>
        <begin position="1020"/>
        <end position="1048"/>
    </location>
</feature>
<protein>
    <submittedName>
        <fullName evidence="7">Uncharacterized protein</fullName>
    </submittedName>
</protein>
<evidence type="ECO:0000259" key="5">
    <source>
        <dbReference type="Pfam" id="PF22939"/>
    </source>
</evidence>
<dbReference type="OrthoDB" id="7464126at2759"/>
<dbReference type="EMBL" id="CDMC01000013">
    <property type="protein sequence ID" value="CEL09236.1"/>
    <property type="molecule type" value="Genomic_DNA"/>
</dbReference>
<dbReference type="AlphaFoldDB" id="A0A0U5H5L5"/>
<gene>
    <name evidence="7" type="ORF">ASPCAL12375</name>
</gene>
<dbReference type="Pfam" id="PF24883">
    <property type="entry name" value="NPHP3_N"/>
    <property type="match status" value="1"/>
</dbReference>
<dbReference type="InterPro" id="IPR027417">
    <property type="entry name" value="P-loop_NTPase"/>
</dbReference>
<dbReference type="Pfam" id="PF17100">
    <property type="entry name" value="NACHT_N"/>
    <property type="match status" value="1"/>
</dbReference>
<dbReference type="SUPFAM" id="SSF52540">
    <property type="entry name" value="P-loop containing nucleoside triphosphate hydrolases"/>
    <property type="match status" value="1"/>
</dbReference>
<dbReference type="Gene3D" id="3.40.50.300">
    <property type="entry name" value="P-loop containing nucleotide triphosphate hydrolases"/>
    <property type="match status" value="1"/>
</dbReference>
<dbReference type="Gene3D" id="1.25.40.20">
    <property type="entry name" value="Ankyrin repeat-containing domain"/>
    <property type="match status" value="1"/>
</dbReference>
<evidence type="ECO:0000256" key="3">
    <source>
        <dbReference type="SAM" id="MobiDB-lite"/>
    </source>
</evidence>
<dbReference type="InterPro" id="IPR031359">
    <property type="entry name" value="NACHT_N"/>
</dbReference>
<name>A0A0U5H5L5_ASPCI</name>
<dbReference type="Pfam" id="PF22939">
    <property type="entry name" value="WHD_GPIID"/>
    <property type="match status" value="1"/>
</dbReference>
<dbReference type="PANTHER" id="PTHR10039:SF15">
    <property type="entry name" value="NACHT DOMAIN-CONTAINING PROTEIN"/>
    <property type="match status" value="1"/>
</dbReference>
<evidence type="ECO:0000313" key="8">
    <source>
        <dbReference type="Proteomes" id="UP000054771"/>
    </source>
</evidence>